<dbReference type="PRINTS" id="PR00625">
    <property type="entry name" value="JDOMAIN"/>
</dbReference>
<dbReference type="SUPFAM" id="SSF46565">
    <property type="entry name" value="Chaperone J-domain"/>
    <property type="match status" value="1"/>
</dbReference>
<dbReference type="InterPro" id="IPR001623">
    <property type="entry name" value="DnaJ_domain"/>
</dbReference>
<sequence length="473" mass="54146">MELPLSLSRRLLGFWINKPQLTRLESFSPLAGEDPQILLLRNLKQRFLFFFLKTKSLTMRSRSDSKEDVGEDELRRRNPYEVLGIPTNSTDQEIKSAYRRMALRYHPDKNPNDPVAADMFEEITFAYEVLSDPENRRQYDTTGSEAPGPENEDLELDLSSLGAVNTIFAALFNKLGVQIKTTVSANLLEEALNGTVTTLPLTVGQVVSRKVEKQSAHFYSVTLTEEEAEAGLICKVQSSAKNKFKLLYFDQEENGGLRLALQEDSRKTGKLSTAGLYFFGFPVYRFDHRVNSRALSRDPETGFFKRLDAFQPFEITELKPGSHVFAVYGDNFFKSVSYTLEIFSSAPFENEKEDLRSTEAHIVSKRTELLKFESEYHEVFAQFTEMASKCTGEVQEIDELLKRRNEICAAYTIFPPTKQSSSKNRSWSKGKSKKKSSLLMEPREEGEVAVREEDGVKKKKWYNIQLRQDKKKT</sequence>
<dbReference type="Proteomes" id="UP000694864">
    <property type="component" value="Chromosome 16"/>
</dbReference>
<dbReference type="InterPro" id="IPR018253">
    <property type="entry name" value="DnaJ_domain_CS"/>
</dbReference>
<dbReference type="SMART" id="SM00271">
    <property type="entry name" value="DnaJ"/>
    <property type="match status" value="1"/>
</dbReference>
<dbReference type="Gene3D" id="1.10.287.110">
    <property type="entry name" value="DnaJ domain"/>
    <property type="match status" value="1"/>
</dbReference>
<protein>
    <submittedName>
        <fullName evidence="4">Chaperone protein dnaJ 39-like isoform X1</fullName>
    </submittedName>
</protein>
<feature type="compositionally biased region" description="Basic and acidic residues" evidence="1">
    <location>
        <begin position="441"/>
        <end position="454"/>
    </location>
</feature>
<dbReference type="GeneID" id="104750115"/>
<dbReference type="InterPro" id="IPR036869">
    <property type="entry name" value="J_dom_sf"/>
</dbReference>
<dbReference type="PANTHER" id="PTHR44272">
    <property type="entry name" value="DNAJ DOMAIN (PROKARYOTIC HEAT SHOCK PROTEIN)"/>
    <property type="match status" value="1"/>
</dbReference>
<accession>A0ABM0WF27</accession>
<dbReference type="PROSITE" id="PS50076">
    <property type="entry name" value="DNAJ_2"/>
    <property type="match status" value="1"/>
</dbReference>
<evidence type="ECO:0000313" key="4">
    <source>
        <dbReference type="RefSeq" id="XP_010470165.1"/>
    </source>
</evidence>
<dbReference type="RefSeq" id="XP_010470165.1">
    <property type="nucleotide sequence ID" value="XM_010471863.1"/>
</dbReference>
<proteinExistence type="predicted"/>
<dbReference type="Pfam" id="PF00226">
    <property type="entry name" value="DnaJ"/>
    <property type="match status" value="1"/>
</dbReference>
<dbReference type="CDD" id="cd06257">
    <property type="entry name" value="DnaJ"/>
    <property type="match status" value="1"/>
</dbReference>
<organism evidence="3 4">
    <name type="scientific">Camelina sativa</name>
    <name type="common">False flax</name>
    <name type="synonym">Myagrum sativum</name>
    <dbReference type="NCBI Taxonomy" id="90675"/>
    <lineage>
        <taxon>Eukaryota</taxon>
        <taxon>Viridiplantae</taxon>
        <taxon>Streptophyta</taxon>
        <taxon>Embryophyta</taxon>
        <taxon>Tracheophyta</taxon>
        <taxon>Spermatophyta</taxon>
        <taxon>Magnoliopsida</taxon>
        <taxon>eudicotyledons</taxon>
        <taxon>Gunneridae</taxon>
        <taxon>Pentapetalae</taxon>
        <taxon>rosids</taxon>
        <taxon>malvids</taxon>
        <taxon>Brassicales</taxon>
        <taxon>Brassicaceae</taxon>
        <taxon>Camelineae</taxon>
        <taxon>Camelina</taxon>
    </lineage>
</organism>
<feature type="region of interest" description="Disordered" evidence="1">
    <location>
        <begin position="418"/>
        <end position="454"/>
    </location>
</feature>
<evidence type="ECO:0000259" key="2">
    <source>
        <dbReference type="PROSITE" id="PS50076"/>
    </source>
</evidence>
<dbReference type="PANTHER" id="PTHR44272:SF5">
    <property type="entry name" value="CHAPERONE PROTEIN DNAJ 39"/>
    <property type="match status" value="1"/>
</dbReference>
<dbReference type="PROSITE" id="PS00636">
    <property type="entry name" value="DNAJ_1"/>
    <property type="match status" value="1"/>
</dbReference>
<reference evidence="4" key="2">
    <citation type="submission" date="2025-08" db="UniProtKB">
        <authorList>
            <consortium name="RefSeq"/>
        </authorList>
    </citation>
    <scope>IDENTIFICATION</scope>
    <source>
        <tissue evidence="4">Leaf</tissue>
    </source>
</reference>
<dbReference type="InterPro" id="IPR052812">
    <property type="entry name" value="Plant_DnaJ_domain"/>
</dbReference>
<keyword evidence="3" id="KW-1185">Reference proteome</keyword>
<feature type="domain" description="J" evidence="2">
    <location>
        <begin position="78"/>
        <end position="143"/>
    </location>
</feature>
<evidence type="ECO:0000256" key="1">
    <source>
        <dbReference type="SAM" id="MobiDB-lite"/>
    </source>
</evidence>
<name>A0ABM0WF27_CAMSA</name>
<feature type="compositionally biased region" description="Basic residues" evidence="1">
    <location>
        <begin position="426"/>
        <end position="436"/>
    </location>
</feature>
<evidence type="ECO:0000313" key="3">
    <source>
        <dbReference type="Proteomes" id="UP000694864"/>
    </source>
</evidence>
<gene>
    <name evidence="4" type="primary">LOC104750115</name>
</gene>
<reference evidence="3" key="1">
    <citation type="journal article" date="2014" name="Nat. Commun.">
        <title>The emerging biofuel crop Camelina sativa retains a highly undifferentiated hexaploid genome structure.</title>
        <authorList>
            <person name="Kagale S."/>
            <person name="Koh C."/>
            <person name="Nixon J."/>
            <person name="Bollina V."/>
            <person name="Clarke W.E."/>
            <person name="Tuteja R."/>
            <person name="Spillane C."/>
            <person name="Robinson S.J."/>
            <person name="Links M.G."/>
            <person name="Clarke C."/>
            <person name="Higgins E.E."/>
            <person name="Huebert T."/>
            <person name="Sharpe A.G."/>
            <person name="Parkin I.A."/>
        </authorList>
    </citation>
    <scope>NUCLEOTIDE SEQUENCE [LARGE SCALE GENOMIC DNA]</scope>
    <source>
        <strain evidence="3">cv. DH55</strain>
    </source>
</reference>